<sequence length="136" mass="15243">MHHTRRVDGKKTALLSLHPTLSDRLLRGVEGRPVSLVLANISCFGLTFTNFSVSLQCYFRFPCNICLTFGICFWDSFSFVMQPSSTQLACSFVAVEMFVAIVAVTAAAWYWFFMCKYAFASIYANVKQLEASTCSS</sequence>
<keyword evidence="1" id="KW-0472">Membrane</keyword>
<keyword evidence="1" id="KW-0812">Transmembrane</keyword>
<dbReference type="VEuPathDB" id="VectorBase:GAUT004324"/>
<keyword evidence="3" id="KW-1185">Reference proteome</keyword>
<dbReference type="AlphaFoldDB" id="A0A1A9UGR9"/>
<evidence type="ECO:0000313" key="3">
    <source>
        <dbReference type="Proteomes" id="UP000078200"/>
    </source>
</evidence>
<protein>
    <submittedName>
        <fullName evidence="2">Uncharacterized protein</fullName>
    </submittedName>
</protein>
<dbReference type="EnsemblMetazoa" id="GAUT004324-RA">
    <property type="protein sequence ID" value="GAUT004324-PA"/>
    <property type="gene ID" value="GAUT004324"/>
</dbReference>
<feature type="transmembrane region" description="Helical" evidence="1">
    <location>
        <begin position="88"/>
        <end position="112"/>
    </location>
</feature>
<feature type="transmembrane region" description="Helical" evidence="1">
    <location>
        <begin position="59"/>
        <end position="81"/>
    </location>
</feature>
<keyword evidence="1" id="KW-1133">Transmembrane helix</keyword>
<accession>A0A1A9UGR9</accession>
<reference evidence="2" key="1">
    <citation type="submission" date="2020-05" db="UniProtKB">
        <authorList>
            <consortium name="EnsemblMetazoa"/>
        </authorList>
    </citation>
    <scope>IDENTIFICATION</scope>
    <source>
        <strain evidence="2">TTRI</strain>
    </source>
</reference>
<evidence type="ECO:0000256" key="1">
    <source>
        <dbReference type="SAM" id="Phobius"/>
    </source>
</evidence>
<name>A0A1A9UGR9_GLOAU</name>
<dbReference type="Proteomes" id="UP000078200">
    <property type="component" value="Unassembled WGS sequence"/>
</dbReference>
<organism evidence="2 3">
    <name type="scientific">Glossina austeni</name>
    <name type="common">Savannah tsetse fly</name>
    <dbReference type="NCBI Taxonomy" id="7395"/>
    <lineage>
        <taxon>Eukaryota</taxon>
        <taxon>Metazoa</taxon>
        <taxon>Ecdysozoa</taxon>
        <taxon>Arthropoda</taxon>
        <taxon>Hexapoda</taxon>
        <taxon>Insecta</taxon>
        <taxon>Pterygota</taxon>
        <taxon>Neoptera</taxon>
        <taxon>Endopterygota</taxon>
        <taxon>Diptera</taxon>
        <taxon>Brachycera</taxon>
        <taxon>Muscomorpha</taxon>
        <taxon>Hippoboscoidea</taxon>
        <taxon>Glossinidae</taxon>
        <taxon>Glossina</taxon>
    </lineage>
</organism>
<proteinExistence type="predicted"/>
<evidence type="ECO:0000313" key="2">
    <source>
        <dbReference type="EnsemblMetazoa" id="GAUT004324-PA"/>
    </source>
</evidence>